<comment type="caution">
    <text evidence="1">The sequence shown here is derived from an EMBL/GenBank/DDBJ whole genome shotgun (WGS) entry which is preliminary data.</text>
</comment>
<sequence>MTTEEECLTALQRAADQLGESPTKAQYEELGLRPASATIIRTLGGWNDAKELAELETAPSTGSRVMPKPDDVDLPSDLVWEELSVDQRWHYRNVEWNTERSLRRRSRLRSWLNERKRERGCSRCGVDTVACLDFHHIDESSKEMAVGRMVTYGYGKDALRDELEKCAVLCANCHRMAHYTPPDHERRRWVLEQKRDSGGCERCEESNPVCLDFHHVSDKKEDSIAKLVSDGRTKERIRTEIERCCILCANCHRKEHYESPTPYTP</sequence>
<proteinExistence type="predicted"/>
<evidence type="ECO:0000313" key="1">
    <source>
        <dbReference type="EMBL" id="MCU4972228.1"/>
    </source>
</evidence>
<dbReference type="RefSeq" id="WP_338007246.1">
    <property type="nucleotide sequence ID" value="NZ_JAOPKB010000002.1"/>
</dbReference>
<name>A0ABT2QBC6_9EURY</name>
<reference evidence="1 2" key="1">
    <citation type="submission" date="2022-09" db="EMBL/GenBank/DDBJ databases">
        <title>Enrichment on poylsaccharides allowed isolation of novel metabolic and taxonomic groups of Haloarchaea.</title>
        <authorList>
            <person name="Sorokin D.Y."/>
            <person name="Elcheninov A.G."/>
            <person name="Khizhniak T.V."/>
            <person name="Kolganova T.V."/>
            <person name="Kublanov I.V."/>
        </authorList>
    </citation>
    <scope>NUCLEOTIDE SEQUENCE [LARGE SCALE GENOMIC DNA]</scope>
    <source>
        <strain evidence="1 2">AArc-m2/3/4</strain>
    </source>
</reference>
<dbReference type="Proteomes" id="UP001320972">
    <property type="component" value="Unassembled WGS sequence"/>
</dbReference>
<evidence type="ECO:0008006" key="3">
    <source>
        <dbReference type="Google" id="ProtNLM"/>
    </source>
</evidence>
<protein>
    <recommendedName>
        <fullName evidence="3">HNH endonuclease</fullName>
    </recommendedName>
</protein>
<dbReference type="EMBL" id="JAOPKB010000002">
    <property type="protein sequence ID" value="MCU4972228.1"/>
    <property type="molecule type" value="Genomic_DNA"/>
</dbReference>
<keyword evidence="2" id="KW-1185">Reference proteome</keyword>
<dbReference type="Pfam" id="PF18780">
    <property type="entry name" value="HNH_repeat"/>
    <property type="match status" value="1"/>
</dbReference>
<organism evidence="1 2">
    <name type="scientific">Natronoglomus mannanivorans</name>
    <dbReference type="NCBI Taxonomy" id="2979990"/>
    <lineage>
        <taxon>Archaea</taxon>
        <taxon>Methanobacteriati</taxon>
        <taxon>Methanobacteriota</taxon>
        <taxon>Stenosarchaea group</taxon>
        <taxon>Halobacteria</taxon>
        <taxon>Halobacteriales</taxon>
        <taxon>Natrialbaceae</taxon>
        <taxon>Natronoglomus</taxon>
    </lineage>
</organism>
<evidence type="ECO:0000313" key="2">
    <source>
        <dbReference type="Proteomes" id="UP001320972"/>
    </source>
</evidence>
<dbReference type="InterPro" id="IPR041025">
    <property type="entry name" value="HNH_repeat"/>
</dbReference>
<gene>
    <name evidence="1" type="ORF">OB955_05700</name>
</gene>
<accession>A0ABT2QBC6</accession>